<gene>
    <name evidence="4" type="ORF">GCM10022377_18170</name>
</gene>
<dbReference type="InterPro" id="IPR000073">
    <property type="entry name" value="AB_hydrolase_1"/>
</dbReference>
<evidence type="ECO:0000259" key="2">
    <source>
        <dbReference type="Pfam" id="PF02627"/>
    </source>
</evidence>
<dbReference type="InterPro" id="IPR052512">
    <property type="entry name" value="4CMD/NDH-1_regulator"/>
</dbReference>
<keyword evidence="5" id="KW-1185">Reference proteome</keyword>
<dbReference type="Pfam" id="PF02627">
    <property type="entry name" value="CMD"/>
    <property type="match status" value="1"/>
</dbReference>
<dbReference type="Pfam" id="PF12697">
    <property type="entry name" value="Abhydrolase_6"/>
    <property type="match status" value="1"/>
</dbReference>
<feature type="domain" description="AB hydrolase-1" evidence="3">
    <location>
        <begin position="44"/>
        <end position="271"/>
    </location>
</feature>
<dbReference type="InterPro" id="IPR012788">
    <property type="entry name" value="Decarb_PcaC"/>
</dbReference>
<feature type="compositionally biased region" description="Low complexity" evidence="1">
    <location>
        <begin position="287"/>
        <end position="313"/>
    </location>
</feature>
<dbReference type="Proteomes" id="UP001501536">
    <property type="component" value="Unassembled WGS sequence"/>
</dbReference>
<dbReference type="InterPro" id="IPR029058">
    <property type="entry name" value="AB_hydrolase_fold"/>
</dbReference>
<evidence type="ECO:0000313" key="5">
    <source>
        <dbReference type="Proteomes" id="UP001501536"/>
    </source>
</evidence>
<dbReference type="PANTHER" id="PTHR33570">
    <property type="entry name" value="4-CARBOXYMUCONOLACTONE DECARBOXYLASE FAMILY PROTEIN"/>
    <property type="match status" value="1"/>
</dbReference>
<dbReference type="NCBIfam" id="TIGR02425">
    <property type="entry name" value="decarb_PcaC"/>
    <property type="match status" value="1"/>
</dbReference>
<feature type="region of interest" description="Disordered" evidence="1">
    <location>
        <begin position="1"/>
        <end position="31"/>
    </location>
</feature>
<dbReference type="SUPFAM" id="SSF53474">
    <property type="entry name" value="alpha/beta-Hydrolases"/>
    <property type="match status" value="1"/>
</dbReference>
<dbReference type="InterPro" id="IPR029032">
    <property type="entry name" value="AhpD-like"/>
</dbReference>
<evidence type="ECO:0000313" key="4">
    <source>
        <dbReference type="EMBL" id="GAA3704890.1"/>
    </source>
</evidence>
<keyword evidence="4" id="KW-0378">Hydrolase</keyword>
<evidence type="ECO:0000259" key="3">
    <source>
        <dbReference type="Pfam" id="PF12697"/>
    </source>
</evidence>
<organism evidence="4 5">
    <name type="scientific">Zhihengliuella alba</name>
    <dbReference type="NCBI Taxonomy" id="547018"/>
    <lineage>
        <taxon>Bacteria</taxon>
        <taxon>Bacillati</taxon>
        <taxon>Actinomycetota</taxon>
        <taxon>Actinomycetes</taxon>
        <taxon>Micrococcales</taxon>
        <taxon>Micrococcaceae</taxon>
        <taxon>Zhihengliuella</taxon>
    </lineage>
</organism>
<dbReference type="SUPFAM" id="SSF69118">
    <property type="entry name" value="AhpD-like"/>
    <property type="match status" value="1"/>
</dbReference>
<dbReference type="GO" id="GO:0016787">
    <property type="term" value="F:hydrolase activity"/>
    <property type="evidence" value="ECO:0007669"/>
    <property type="project" value="UniProtKB-KW"/>
</dbReference>
<feature type="domain" description="Carboxymuconolactone decarboxylase-like" evidence="2">
    <location>
        <begin position="349"/>
        <end position="429"/>
    </location>
</feature>
<comment type="caution">
    <text evidence="4">The sequence shown here is derived from an EMBL/GenBank/DDBJ whole genome shotgun (WGS) entry which is preliminary data.</text>
</comment>
<dbReference type="EMBL" id="BAABCJ010000002">
    <property type="protein sequence ID" value="GAA3704890.1"/>
    <property type="molecule type" value="Genomic_DNA"/>
</dbReference>
<evidence type="ECO:0000256" key="1">
    <source>
        <dbReference type="SAM" id="MobiDB-lite"/>
    </source>
</evidence>
<dbReference type="PANTHER" id="PTHR33570:SF2">
    <property type="entry name" value="CARBOXYMUCONOLACTONE DECARBOXYLASE-LIKE DOMAIN-CONTAINING PROTEIN"/>
    <property type="match status" value="1"/>
</dbReference>
<protein>
    <submittedName>
        <fullName evidence="4">Alpha/beta fold hydrolase</fullName>
    </submittedName>
</protein>
<sequence>MTEPVLRPSLLTPAADGASPPRPSASGRAKPTLVVGPSLGTGVAALWGTTAERLAHRFTVIGWDLPGHAGADPSGADYTLAELADAVVRLVAALRAEGVVPPAGQAPLFYAGVSIGGATGAQLGHDHPGLLDGIAVICSAARIGTPEGWVERADLVERAGTPTMVAGSAERWFAPGFLEAHPETGTSLLHVLQNADRHSYAHACRALAGYDLSGDLGAITTPVLAVAGAHDAVCPPAEAEFLAAGVADGRAAVVPSAAHLAPAEDPEATAQLLDAFFGGLAAGKPTAGKPAAGKPAAGKPAAGKPAAGTAPAGRLPGDPYDAGMAVRRQVLGDAHVDRANAGVDPFTAEFQEMITRYAWGTVWTRDGLDRVTRSAITLTAMIAGGYWEELEMHVHAAVRNGMTPDEIKEVFLQSAIYCSVPAANAAFKIGQRVLAEYE</sequence>
<name>A0ABP7DJ37_9MICC</name>
<proteinExistence type="predicted"/>
<reference evidence="5" key="1">
    <citation type="journal article" date="2019" name="Int. J. Syst. Evol. Microbiol.">
        <title>The Global Catalogue of Microorganisms (GCM) 10K type strain sequencing project: providing services to taxonomists for standard genome sequencing and annotation.</title>
        <authorList>
            <consortium name="The Broad Institute Genomics Platform"/>
            <consortium name="The Broad Institute Genome Sequencing Center for Infectious Disease"/>
            <person name="Wu L."/>
            <person name="Ma J."/>
        </authorList>
    </citation>
    <scope>NUCLEOTIDE SEQUENCE [LARGE SCALE GENOMIC DNA]</scope>
    <source>
        <strain evidence="5">JCM 16961</strain>
    </source>
</reference>
<accession>A0ABP7DJ37</accession>
<feature type="region of interest" description="Disordered" evidence="1">
    <location>
        <begin position="287"/>
        <end position="319"/>
    </location>
</feature>
<dbReference type="InterPro" id="IPR003779">
    <property type="entry name" value="CMD-like"/>
</dbReference>
<dbReference type="Gene3D" id="3.40.50.1820">
    <property type="entry name" value="alpha/beta hydrolase"/>
    <property type="match status" value="1"/>
</dbReference>
<dbReference type="Gene3D" id="1.20.1290.10">
    <property type="entry name" value="AhpD-like"/>
    <property type="match status" value="1"/>
</dbReference>